<reference evidence="2" key="1">
    <citation type="journal article" date="2020" name="mSystems">
        <title>Genome- and Community-Level Interaction Insights into Carbon Utilization and Element Cycling Functions of Hydrothermarchaeota in Hydrothermal Sediment.</title>
        <authorList>
            <person name="Zhou Z."/>
            <person name="Liu Y."/>
            <person name="Xu W."/>
            <person name="Pan J."/>
            <person name="Luo Z.H."/>
            <person name="Li M."/>
        </authorList>
    </citation>
    <scope>NUCLEOTIDE SEQUENCE [LARGE SCALE GENOMIC DNA]</scope>
    <source>
        <strain evidence="2">HyVt-493</strain>
    </source>
</reference>
<dbReference type="Proteomes" id="UP000885750">
    <property type="component" value="Unassembled WGS sequence"/>
</dbReference>
<feature type="compositionally biased region" description="Basic residues" evidence="1">
    <location>
        <begin position="25"/>
        <end position="43"/>
    </location>
</feature>
<accession>A0A7V2WVN5</accession>
<dbReference type="AlphaFoldDB" id="A0A7V2WVN5"/>
<proteinExistence type="predicted"/>
<name>A0A7V2WVN5_LEUMU</name>
<gene>
    <name evidence="2" type="ORF">ENJ51_09430</name>
</gene>
<dbReference type="EMBL" id="DRMS01000351">
    <property type="protein sequence ID" value="HFC93020.1"/>
    <property type="molecule type" value="Genomic_DNA"/>
</dbReference>
<protein>
    <submittedName>
        <fullName evidence="2">Uncharacterized protein</fullName>
    </submittedName>
</protein>
<feature type="region of interest" description="Disordered" evidence="1">
    <location>
        <begin position="1"/>
        <end position="43"/>
    </location>
</feature>
<evidence type="ECO:0000313" key="2">
    <source>
        <dbReference type="EMBL" id="HFC93020.1"/>
    </source>
</evidence>
<evidence type="ECO:0000256" key="1">
    <source>
        <dbReference type="SAM" id="MobiDB-lite"/>
    </source>
</evidence>
<comment type="caution">
    <text evidence="2">The sequence shown here is derived from an EMBL/GenBank/DDBJ whole genome shotgun (WGS) entry which is preliminary data.</text>
</comment>
<organism evidence="2">
    <name type="scientific">Leucothrix mucor</name>
    <dbReference type="NCBI Taxonomy" id="45248"/>
    <lineage>
        <taxon>Bacteria</taxon>
        <taxon>Pseudomonadati</taxon>
        <taxon>Pseudomonadota</taxon>
        <taxon>Gammaproteobacteria</taxon>
        <taxon>Thiotrichales</taxon>
        <taxon>Thiotrichaceae</taxon>
        <taxon>Leucothrix</taxon>
    </lineage>
</organism>
<sequence length="88" mass="10328">MPIRDPTTPHQRGNPIANNPLMRKGGVHKKSRSSKRQKYKRETRRLVAKYMGTAHDRGSGERYFSIRSKPKRHEDKTSCLFLCLLYQE</sequence>